<keyword evidence="5" id="KW-1185">Reference proteome</keyword>
<dbReference type="GO" id="GO:0004331">
    <property type="term" value="F:fructose-2,6-bisphosphate 2-phosphatase activity"/>
    <property type="evidence" value="ECO:0007669"/>
    <property type="project" value="TreeGrafter"/>
</dbReference>
<comment type="caution">
    <text evidence="4">The sequence shown here is derived from an EMBL/GenBank/DDBJ whole genome shotgun (WGS) entry which is preliminary data.</text>
</comment>
<dbReference type="InterPro" id="IPR001345">
    <property type="entry name" value="PG/BPGM_mutase_AS"/>
</dbReference>
<feature type="binding site" evidence="3">
    <location>
        <begin position="11"/>
        <end position="18"/>
    </location>
    <ligand>
        <name>substrate</name>
    </ligand>
</feature>
<dbReference type="PROSITE" id="PS00175">
    <property type="entry name" value="PG_MUTASE"/>
    <property type="match status" value="1"/>
</dbReference>
<reference evidence="4 5" key="1">
    <citation type="submission" date="2018-08" db="EMBL/GenBank/DDBJ databases">
        <title>Meiothermus terrae DSM 26712 genome sequencing project.</title>
        <authorList>
            <person name="Da Costa M.S."/>
            <person name="Albuquerque L."/>
            <person name="Raposo P."/>
            <person name="Froufe H.J.C."/>
            <person name="Barroso C.S."/>
            <person name="Egas C."/>
        </authorList>
    </citation>
    <scope>NUCLEOTIDE SEQUENCE [LARGE SCALE GENOMIC DNA]</scope>
    <source>
        <strain evidence="4 5">DSM 26712</strain>
    </source>
</reference>
<dbReference type="GO" id="GO:0043755">
    <property type="term" value="F:alpha-ribazole phosphatase activity"/>
    <property type="evidence" value="ECO:0007669"/>
    <property type="project" value="UniProtKB-EC"/>
</dbReference>
<proteinExistence type="predicted"/>
<dbReference type="PANTHER" id="PTHR46517:SF1">
    <property type="entry name" value="FRUCTOSE-2,6-BISPHOSPHATASE TIGAR"/>
    <property type="match status" value="1"/>
</dbReference>
<name>A0A399E2E1_9DEIN</name>
<evidence type="ECO:0000256" key="2">
    <source>
        <dbReference type="PIRSR" id="PIRSR613078-1"/>
    </source>
</evidence>
<feature type="active site" description="Tele-phosphohistidine intermediate" evidence="2">
    <location>
        <position position="12"/>
    </location>
</feature>
<dbReference type="Gene3D" id="3.40.50.1240">
    <property type="entry name" value="Phosphoglycerate mutase-like"/>
    <property type="match status" value="1"/>
</dbReference>
<dbReference type="RefSeq" id="WP_245971698.1">
    <property type="nucleotide sequence ID" value="NZ_QXDL01000271.1"/>
</dbReference>
<keyword evidence="1 4" id="KW-0378">Hydrolase</keyword>
<evidence type="ECO:0000256" key="3">
    <source>
        <dbReference type="PIRSR" id="PIRSR613078-2"/>
    </source>
</evidence>
<dbReference type="CDD" id="cd07067">
    <property type="entry name" value="HP_PGM_like"/>
    <property type="match status" value="1"/>
</dbReference>
<dbReference type="InterPro" id="IPR013078">
    <property type="entry name" value="His_Pase_superF_clade-1"/>
</dbReference>
<dbReference type="EMBL" id="QXDL01000271">
    <property type="protein sequence ID" value="RIH78136.1"/>
    <property type="molecule type" value="Genomic_DNA"/>
</dbReference>
<evidence type="ECO:0000313" key="5">
    <source>
        <dbReference type="Proteomes" id="UP000265715"/>
    </source>
</evidence>
<dbReference type="SMART" id="SM00855">
    <property type="entry name" value="PGAM"/>
    <property type="match status" value="1"/>
</dbReference>
<dbReference type="InterPro" id="IPR029033">
    <property type="entry name" value="His_PPase_superfam"/>
</dbReference>
<dbReference type="AlphaFoldDB" id="A0A399E2E1"/>
<dbReference type="PANTHER" id="PTHR46517">
    <property type="entry name" value="FRUCTOSE-2,6-BISPHOSPHATASE TIGAR"/>
    <property type="match status" value="1"/>
</dbReference>
<dbReference type="Pfam" id="PF00300">
    <property type="entry name" value="His_Phos_1"/>
    <property type="match status" value="1"/>
</dbReference>
<dbReference type="GO" id="GO:0005829">
    <property type="term" value="C:cytosol"/>
    <property type="evidence" value="ECO:0007669"/>
    <property type="project" value="TreeGrafter"/>
</dbReference>
<evidence type="ECO:0000313" key="4">
    <source>
        <dbReference type="EMBL" id="RIH78136.1"/>
    </source>
</evidence>
<dbReference type="GO" id="GO:0043456">
    <property type="term" value="P:regulation of pentose-phosphate shunt"/>
    <property type="evidence" value="ECO:0007669"/>
    <property type="project" value="TreeGrafter"/>
</dbReference>
<dbReference type="GO" id="GO:0045820">
    <property type="term" value="P:negative regulation of glycolytic process"/>
    <property type="evidence" value="ECO:0007669"/>
    <property type="project" value="TreeGrafter"/>
</dbReference>
<sequence>MSGRVELWLVRHGQTVWNAEGRLTGWSDVPLSELGEAQARALAPLLAAERFDGAVASDLARAVQTARLAYGEPERVLPDLRELNFGALEGLRWAELDDAHRQALLAFDGFAAPGGESTAGMRSRVYGAFDALPRGRHLVFTHGGVLRLVLREFDQDRLLPPCAVVGLDWTARRVRFVRGEEAGGGA</sequence>
<evidence type="ECO:0000256" key="1">
    <source>
        <dbReference type="ARBA" id="ARBA00022801"/>
    </source>
</evidence>
<feature type="active site" description="Proton donor/acceptor" evidence="2">
    <location>
        <position position="82"/>
    </location>
</feature>
<dbReference type="InterPro" id="IPR051695">
    <property type="entry name" value="Phosphoglycerate_Mutase"/>
</dbReference>
<accession>A0A399E2E1</accession>
<feature type="binding site" evidence="3">
    <location>
        <position position="61"/>
    </location>
    <ligand>
        <name>substrate</name>
    </ligand>
</feature>
<gene>
    <name evidence="4" type="primary">cobC</name>
    <name evidence="4" type="ORF">Mterra_03694</name>
</gene>
<protein>
    <submittedName>
        <fullName evidence="4">Adenosylcobalamin/alpha-ribazole phosphatase</fullName>
        <ecNumber evidence="4">3.1.3.73</ecNumber>
    </submittedName>
</protein>
<organism evidence="4 5">
    <name type="scientific">Calidithermus terrae</name>
    <dbReference type="NCBI Taxonomy" id="1408545"/>
    <lineage>
        <taxon>Bacteria</taxon>
        <taxon>Thermotogati</taxon>
        <taxon>Deinococcota</taxon>
        <taxon>Deinococci</taxon>
        <taxon>Thermales</taxon>
        <taxon>Thermaceae</taxon>
        <taxon>Calidithermus</taxon>
    </lineage>
</organism>
<dbReference type="EC" id="3.1.3.73" evidence="4"/>
<dbReference type="SUPFAM" id="SSF53254">
    <property type="entry name" value="Phosphoglycerate mutase-like"/>
    <property type="match status" value="1"/>
</dbReference>
<dbReference type="Proteomes" id="UP000265715">
    <property type="component" value="Unassembled WGS sequence"/>
</dbReference>
<feature type="binding site" evidence="3">
    <location>
        <begin position="24"/>
        <end position="25"/>
    </location>
    <ligand>
        <name>substrate</name>
    </ligand>
</feature>